<evidence type="ECO:0000313" key="2">
    <source>
        <dbReference type="Proteomes" id="UP000322454"/>
    </source>
</evidence>
<name>A0A520XDA2_9DELT</name>
<organism evidence="1 2">
    <name type="scientific">Candidatus Acidulodesulfobacterium acidiphilum</name>
    <dbReference type="NCBI Taxonomy" id="2597224"/>
    <lineage>
        <taxon>Bacteria</taxon>
        <taxon>Deltaproteobacteria</taxon>
        <taxon>Candidatus Acidulodesulfobacterales</taxon>
        <taxon>Candidatus Acidulodesulfobacterium</taxon>
    </lineage>
</organism>
<dbReference type="Proteomes" id="UP000322454">
    <property type="component" value="Unassembled WGS sequence"/>
</dbReference>
<sequence>MEVAKLFFECEKCGQPFDLAINRGDFKKIITENIESSKEYTHEFKRKFYCCGKSIEIRISIRRNNFNEYETHEVYHKGLRNFRVGDNFDSIIKEVGSN</sequence>
<protein>
    <submittedName>
        <fullName evidence="1">Uncharacterized protein</fullName>
    </submittedName>
</protein>
<proteinExistence type="predicted"/>
<comment type="caution">
    <text evidence="1">The sequence shown here is derived from an EMBL/GenBank/DDBJ whole genome shotgun (WGS) entry which is preliminary data.</text>
</comment>
<accession>A0A520XDA2</accession>
<reference evidence="1 2" key="1">
    <citation type="submission" date="2019-01" db="EMBL/GenBank/DDBJ databases">
        <title>Insights into ecological role of a new deltaproteobacterial order Candidatus Sinidesulfobacterales (Sva0485) by metagenomics and metatranscriptomics.</title>
        <authorList>
            <person name="Tan S."/>
            <person name="Liu J."/>
            <person name="Fang Y."/>
            <person name="Hedlund B."/>
            <person name="Lian Z.-H."/>
            <person name="Huang L.-Y."/>
            <person name="Li J.-T."/>
            <person name="Huang L.-N."/>
            <person name="Li W.-J."/>
            <person name="Jiang H.-C."/>
            <person name="Dong H.-L."/>
            <person name="Shu W.-S."/>
        </authorList>
    </citation>
    <scope>NUCLEOTIDE SEQUENCE [LARGE SCALE GENOMIC DNA]</scope>
    <source>
        <strain evidence="1">AP4</strain>
    </source>
</reference>
<gene>
    <name evidence="1" type="ORF">EVJ48_05400</name>
</gene>
<dbReference type="AlphaFoldDB" id="A0A520XDA2"/>
<evidence type="ECO:0000313" key="1">
    <source>
        <dbReference type="EMBL" id="RZV39151.1"/>
    </source>
</evidence>
<dbReference type="EMBL" id="SHMQ01000012">
    <property type="protein sequence ID" value="RZV39151.1"/>
    <property type="molecule type" value="Genomic_DNA"/>
</dbReference>